<sequence length="96" mass="11249">MAMAKRFVGEYRYDMINERMRRIKECRLLSLCGVETSWSNNKIKGDSLLITIKTVEMIMIKLTNINTMIDTVKSFKELIEEERIEKKEEEAGKDIG</sequence>
<protein>
    <submittedName>
        <fullName evidence="1">Uncharacterized protein</fullName>
    </submittedName>
</protein>
<accession>A0ABD2BU95</accession>
<evidence type="ECO:0000313" key="1">
    <source>
        <dbReference type="EMBL" id="KAL2736341.1"/>
    </source>
</evidence>
<dbReference type="EMBL" id="JAYRBN010000066">
    <property type="protein sequence ID" value="KAL2736341.1"/>
    <property type="molecule type" value="Genomic_DNA"/>
</dbReference>
<dbReference type="AlphaFoldDB" id="A0ABD2BU95"/>
<organism evidence="1 2">
    <name type="scientific">Vespula maculifrons</name>
    <name type="common">Eastern yellow jacket</name>
    <name type="synonym">Wasp</name>
    <dbReference type="NCBI Taxonomy" id="7453"/>
    <lineage>
        <taxon>Eukaryota</taxon>
        <taxon>Metazoa</taxon>
        <taxon>Ecdysozoa</taxon>
        <taxon>Arthropoda</taxon>
        <taxon>Hexapoda</taxon>
        <taxon>Insecta</taxon>
        <taxon>Pterygota</taxon>
        <taxon>Neoptera</taxon>
        <taxon>Endopterygota</taxon>
        <taxon>Hymenoptera</taxon>
        <taxon>Apocrita</taxon>
        <taxon>Aculeata</taxon>
        <taxon>Vespoidea</taxon>
        <taxon>Vespidae</taxon>
        <taxon>Vespinae</taxon>
        <taxon>Vespula</taxon>
    </lineage>
</organism>
<evidence type="ECO:0000313" key="2">
    <source>
        <dbReference type="Proteomes" id="UP001607303"/>
    </source>
</evidence>
<keyword evidence="2" id="KW-1185">Reference proteome</keyword>
<proteinExistence type="predicted"/>
<reference evidence="1 2" key="1">
    <citation type="journal article" date="2024" name="Ann. Entomol. Soc. Am.">
        <title>Genomic analyses of the southern and eastern yellowjacket wasps (Hymenoptera: Vespidae) reveal evolutionary signatures of social life.</title>
        <authorList>
            <person name="Catto M.A."/>
            <person name="Caine P.B."/>
            <person name="Orr S.E."/>
            <person name="Hunt B.G."/>
            <person name="Goodisman M.A.D."/>
        </authorList>
    </citation>
    <scope>NUCLEOTIDE SEQUENCE [LARGE SCALE GENOMIC DNA]</scope>
    <source>
        <strain evidence="1">232</strain>
        <tissue evidence="1">Head and thorax</tissue>
    </source>
</reference>
<name>A0ABD2BU95_VESMC</name>
<gene>
    <name evidence="1" type="ORF">V1477_012850</name>
</gene>
<comment type="caution">
    <text evidence="1">The sequence shown here is derived from an EMBL/GenBank/DDBJ whole genome shotgun (WGS) entry which is preliminary data.</text>
</comment>
<dbReference type="Proteomes" id="UP001607303">
    <property type="component" value="Unassembled WGS sequence"/>
</dbReference>